<dbReference type="InterPro" id="IPR036236">
    <property type="entry name" value="Znf_C2H2_sf"/>
</dbReference>
<evidence type="ECO:0000256" key="4">
    <source>
        <dbReference type="ARBA" id="ARBA00022771"/>
    </source>
</evidence>
<dbReference type="GO" id="GO:0005634">
    <property type="term" value="C:nucleus"/>
    <property type="evidence" value="ECO:0007669"/>
    <property type="project" value="UniProtKB-SubCell"/>
</dbReference>
<keyword evidence="5" id="KW-0862">Zinc</keyword>
<evidence type="ECO:0000256" key="2">
    <source>
        <dbReference type="ARBA" id="ARBA00022723"/>
    </source>
</evidence>
<reference evidence="9" key="1">
    <citation type="submission" date="2025-08" db="UniProtKB">
        <authorList>
            <consortium name="RefSeq"/>
        </authorList>
    </citation>
    <scope>IDENTIFICATION</scope>
    <source>
        <tissue evidence="9">Whole insect</tissue>
    </source>
</reference>
<comment type="subcellular location">
    <subcellularLocation>
        <location evidence="1">Nucleus</location>
    </subcellularLocation>
</comment>
<dbReference type="PANTHER" id="PTHR24394">
    <property type="entry name" value="ZINC FINGER PROTEIN"/>
    <property type="match status" value="1"/>
</dbReference>
<keyword evidence="6" id="KW-0539">Nucleus</keyword>
<keyword evidence="3" id="KW-0677">Repeat</keyword>
<organism evidence="9">
    <name type="scientific">Diabrotica virgifera virgifera</name>
    <name type="common">western corn rootworm</name>
    <dbReference type="NCBI Taxonomy" id="50390"/>
    <lineage>
        <taxon>Eukaryota</taxon>
        <taxon>Metazoa</taxon>
        <taxon>Ecdysozoa</taxon>
        <taxon>Arthropoda</taxon>
        <taxon>Hexapoda</taxon>
        <taxon>Insecta</taxon>
        <taxon>Pterygota</taxon>
        <taxon>Neoptera</taxon>
        <taxon>Endopterygota</taxon>
        <taxon>Coleoptera</taxon>
        <taxon>Polyphaga</taxon>
        <taxon>Cucujiformia</taxon>
        <taxon>Chrysomeloidea</taxon>
        <taxon>Chrysomelidae</taxon>
        <taxon>Galerucinae</taxon>
        <taxon>Diabroticina</taxon>
        <taxon>Diabroticites</taxon>
        <taxon>Diabrotica</taxon>
    </lineage>
</organism>
<dbReference type="GO" id="GO:0000981">
    <property type="term" value="F:DNA-binding transcription factor activity, RNA polymerase II-specific"/>
    <property type="evidence" value="ECO:0007669"/>
    <property type="project" value="TreeGrafter"/>
</dbReference>
<evidence type="ECO:0000259" key="8">
    <source>
        <dbReference type="PROSITE" id="PS50157"/>
    </source>
</evidence>
<dbReference type="InParanoid" id="A0A6P7GEC4"/>
<dbReference type="RefSeq" id="XP_028147919.1">
    <property type="nucleotide sequence ID" value="XM_028292118.1"/>
</dbReference>
<dbReference type="PANTHER" id="PTHR24394:SF29">
    <property type="entry name" value="MYONEURIN"/>
    <property type="match status" value="1"/>
</dbReference>
<protein>
    <submittedName>
        <fullName evidence="9">Zinc finger protein 506-like</fullName>
    </submittedName>
</protein>
<name>A0A6P7GEC4_DIAVI</name>
<dbReference type="Pfam" id="PF00096">
    <property type="entry name" value="zf-C2H2"/>
    <property type="match status" value="3"/>
</dbReference>
<feature type="domain" description="C2H2-type" evidence="8">
    <location>
        <begin position="154"/>
        <end position="181"/>
    </location>
</feature>
<feature type="domain" description="C2H2-type" evidence="8">
    <location>
        <begin position="126"/>
        <end position="153"/>
    </location>
</feature>
<evidence type="ECO:0000256" key="5">
    <source>
        <dbReference type="ARBA" id="ARBA00022833"/>
    </source>
</evidence>
<dbReference type="GO" id="GO:0008270">
    <property type="term" value="F:zinc ion binding"/>
    <property type="evidence" value="ECO:0007669"/>
    <property type="project" value="UniProtKB-KW"/>
</dbReference>
<feature type="domain" description="C2H2-type" evidence="8">
    <location>
        <begin position="182"/>
        <end position="209"/>
    </location>
</feature>
<accession>A0A6P7GEC4</accession>
<evidence type="ECO:0000256" key="6">
    <source>
        <dbReference type="ARBA" id="ARBA00023242"/>
    </source>
</evidence>
<keyword evidence="4 7" id="KW-0863">Zinc-finger</keyword>
<keyword evidence="2" id="KW-0479">Metal-binding</keyword>
<evidence type="ECO:0000313" key="9">
    <source>
        <dbReference type="RefSeq" id="XP_028147919.1"/>
    </source>
</evidence>
<gene>
    <name evidence="9" type="primary">LOC114341331</name>
</gene>
<dbReference type="PROSITE" id="PS00028">
    <property type="entry name" value="ZINC_FINGER_C2H2_1"/>
    <property type="match status" value="3"/>
</dbReference>
<dbReference type="PROSITE" id="PS50157">
    <property type="entry name" value="ZINC_FINGER_C2H2_2"/>
    <property type="match status" value="3"/>
</dbReference>
<evidence type="ECO:0000256" key="1">
    <source>
        <dbReference type="ARBA" id="ARBA00004123"/>
    </source>
</evidence>
<dbReference type="SMART" id="SM00355">
    <property type="entry name" value="ZnF_C2H2"/>
    <property type="match status" value="4"/>
</dbReference>
<dbReference type="AlphaFoldDB" id="A0A6P7GEC4"/>
<evidence type="ECO:0000256" key="3">
    <source>
        <dbReference type="ARBA" id="ARBA00022737"/>
    </source>
</evidence>
<sequence length="252" mass="30218">MEVKQEFSEETCKVEIEYNDLDDALLDGFKCEIKQESNTQSTCDTYDCIDLKEYSTHTEIYQGINKLNPSEENQKTEKGFPQEENNTKIMETFCEHSSHKEHCWSQQAEEKTVHQNITTQTGKGTYSCEICSKQFSRTHCMKKHLRVHTGEKPYKCEICFKQFSYQQYLKQHLRVHTGEKPYKCEICFKQFSYQQYLKQHLRVHTGEKPYKCDICFKQVFLRRRAIRKLWKHFVNMHPIKNTVRVSRLRKKL</sequence>
<evidence type="ECO:0000256" key="7">
    <source>
        <dbReference type="PROSITE-ProRule" id="PRU00042"/>
    </source>
</evidence>
<proteinExistence type="predicted"/>
<dbReference type="FunFam" id="3.30.160.60:FF:000912">
    <property type="entry name" value="Zinc finger protein 660"/>
    <property type="match status" value="1"/>
</dbReference>
<dbReference type="FunFam" id="3.30.160.60:FF:002343">
    <property type="entry name" value="Zinc finger protein 33A"/>
    <property type="match status" value="1"/>
</dbReference>
<dbReference type="InterPro" id="IPR013087">
    <property type="entry name" value="Znf_C2H2_type"/>
</dbReference>
<dbReference type="Gene3D" id="3.30.160.60">
    <property type="entry name" value="Classic Zinc Finger"/>
    <property type="match status" value="4"/>
</dbReference>
<dbReference type="SUPFAM" id="SSF57667">
    <property type="entry name" value="beta-beta-alpha zinc fingers"/>
    <property type="match status" value="2"/>
</dbReference>